<evidence type="ECO:0000256" key="1">
    <source>
        <dbReference type="SAM" id="MobiDB-lite"/>
    </source>
</evidence>
<reference evidence="2" key="2">
    <citation type="journal article" date="2015" name="Fish Shellfish Immunol.">
        <title>Early steps in the European eel (Anguilla anguilla)-Vibrio vulnificus interaction in the gills: Role of the RtxA13 toxin.</title>
        <authorList>
            <person name="Callol A."/>
            <person name="Pajuelo D."/>
            <person name="Ebbesson L."/>
            <person name="Teles M."/>
            <person name="MacKenzie S."/>
            <person name="Amaro C."/>
        </authorList>
    </citation>
    <scope>NUCLEOTIDE SEQUENCE</scope>
</reference>
<evidence type="ECO:0000313" key="2">
    <source>
        <dbReference type="EMBL" id="JAH79622.1"/>
    </source>
</evidence>
<feature type="region of interest" description="Disordered" evidence="1">
    <location>
        <begin position="1"/>
        <end position="20"/>
    </location>
</feature>
<organism evidence="2">
    <name type="scientific">Anguilla anguilla</name>
    <name type="common">European freshwater eel</name>
    <name type="synonym">Muraena anguilla</name>
    <dbReference type="NCBI Taxonomy" id="7936"/>
    <lineage>
        <taxon>Eukaryota</taxon>
        <taxon>Metazoa</taxon>
        <taxon>Chordata</taxon>
        <taxon>Craniata</taxon>
        <taxon>Vertebrata</taxon>
        <taxon>Euteleostomi</taxon>
        <taxon>Actinopterygii</taxon>
        <taxon>Neopterygii</taxon>
        <taxon>Teleostei</taxon>
        <taxon>Anguilliformes</taxon>
        <taxon>Anguillidae</taxon>
        <taxon>Anguilla</taxon>
    </lineage>
</organism>
<dbReference type="EMBL" id="GBXM01028955">
    <property type="protein sequence ID" value="JAH79622.1"/>
    <property type="molecule type" value="Transcribed_RNA"/>
</dbReference>
<name>A0A0E9VNH6_ANGAN</name>
<dbReference type="EMBL" id="GBXM01059672">
    <property type="protein sequence ID" value="JAH48905.1"/>
    <property type="molecule type" value="Transcribed_RNA"/>
</dbReference>
<reference evidence="2" key="1">
    <citation type="submission" date="2014-11" db="EMBL/GenBank/DDBJ databases">
        <authorList>
            <person name="Amaro Gonzalez C."/>
        </authorList>
    </citation>
    <scope>NUCLEOTIDE SEQUENCE</scope>
</reference>
<sequence length="20" mass="2161">MEATLQDGNLSSAARIKRAE</sequence>
<protein>
    <submittedName>
        <fullName evidence="2">Uncharacterized protein</fullName>
    </submittedName>
</protein>
<accession>A0A0E9VNH6</accession>
<dbReference type="AlphaFoldDB" id="A0A0E9VNH6"/>
<proteinExistence type="predicted"/>
<feature type="compositionally biased region" description="Polar residues" evidence="1">
    <location>
        <begin position="1"/>
        <end position="12"/>
    </location>
</feature>